<accession>A0A4Y2B198</accession>
<evidence type="ECO:0000313" key="1">
    <source>
        <dbReference type="EMBL" id="GBL85853.1"/>
    </source>
</evidence>
<proteinExistence type="predicted"/>
<reference evidence="1 2" key="1">
    <citation type="journal article" date="2019" name="Sci. Rep.">
        <title>Orb-weaving spider Araneus ventricosus genome elucidates the spidroin gene catalogue.</title>
        <authorList>
            <person name="Kono N."/>
            <person name="Nakamura H."/>
            <person name="Ohtoshi R."/>
            <person name="Moran D.A.P."/>
            <person name="Shinohara A."/>
            <person name="Yoshida Y."/>
            <person name="Fujiwara M."/>
            <person name="Mori M."/>
            <person name="Tomita M."/>
            <person name="Arakawa K."/>
        </authorList>
    </citation>
    <scope>NUCLEOTIDE SEQUENCE [LARGE SCALE GENOMIC DNA]</scope>
</reference>
<dbReference type="Proteomes" id="UP000499080">
    <property type="component" value="Unassembled WGS sequence"/>
</dbReference>
<comment type="caution">
    <text evidence="1">The sequence shown here is derived from an EMBL/GenBank/DDBJ whole genome shotgun (WGS) entry which is preliminary data.</text>
</comment>
<gene>
    <name evidence="1" type="ORF">AVEN_63182_1</name>
</gene>
<dbReference type="AlphaFoldDB" id="A0A4Y2B198"/>
<sequence length="185" mass="20840">MVIGEVDVIATKKREKEKRKRMEDKRIKRKMVKTDADAAHAQSMELFELNTMSSSLYTDTDQRHFLGEDIDIVQCDHSSRGPHIASCTQHSPCPFSPDLTPCEFPCGVIRSPSGGVPTLMMLMDTISRGVLSIPRDMLRLASDNAVQRMQCVVHEKVVTLKKVYALHEEVPLLNKVLWCTDISSL</sequence>
<evidence type="ECO:0000313" key="2">
    <source>
        <dbReference type="Proteomes" id="UP000499080"/>
    </source>
</evidence>
<dbReference type="OrthoDB" id="6465164at2759"/>
<name>A0A4Y2B198_ARAVE</name>
<keyword evidence="2" id="KW-1185">Reference proteome</keyword>
<organism evidence="1 2">
    <name type="scientific">Araneus ventricosus</name>
    <name type="common">Orbweaver spider</name>
    <name type="synonym">Epeira ventricosa</name>
    <dbReference type="NCBI Taxonomy" id="182803"/>
    <lineage>
        <taxon>Eukaryota</taxon>
        <taxon>Metazoa</taxon>
        <taxon>Ecdysozoa</taxon>
        <taxon>Arthropoda</taxon>
        <taxon>Chelicerata</taxon>
        <taxon>Arachnida</taxon>
        <taxon>Araneae</taxon>
        <taxon>Araneomorphae</taxon>
        <taxon>Entelegynae</taxon>
        <taxon>Araneoidea</taxon>
        <taxon>Araneidae</taxon>
        <taxon>Araneus</taxon>
    </lineage>
</organism>
<dbReference type="EMBL" id="BGPR01000045">
    <property type="protein sequence ID" value="GBL85853.1"/>
    <property type="molecule type" value="Genomic_DNA"/>
</dbReference>
<protein>
    <submittedName>
        <fullName evidence="1">Uncharacterized protein</fullName>
    </submittedName>
</protein>